<dbReference type="Gene3D" id="3.90.550.10">
    <property type="entry name" value="Spore Coat Polysaccharide Biosynthesis Protein SpsA, Chain A"/>
    <property type="match status" value="1"/>
</dbReference>
<feature type="domain" description="Glycosyltransferase 2-like" evidence="4">
    <location>
        <begin position="3"/>
        <end position="110"/>
    </location>
</feature>
<dbReference type="InterPro" id="IPR050834">
    <property type="entry name" value="Glycosyltransf_2"/>
</dbReference>
<accession>A0A1G5IPH0</accession>
<dbReference type="GO" id="GO:0016757">
    <property type="term" value="F:glycosyltransferase activity"/>
    <property type="evidence" value="ECO:0007669"/>
    <property type="project" value="UniProtKB-KW"/>
</dbReference>
<dbReference type="SUPFAM" id="SSF53448">
    <property type="entry name" value="Nucleotide-diphospho-sugar transferases"/>
    <property type="match status" value="1"/>
</dbReference>
<gene>
    <name evidence="5" type="ORF">SAMN05660710_02746</name>
</gene>
<dbReference type="InterPro" id="IPR029044">
    <property type="entry name" value="Nucleotide-diphossugar_trans"/>
</dbReference>
<dbReference type="Pfam" id="PF00535">
    <property type="entry name" value="Glycos_transf_2"/>
    <property type="match status" value="1"/>
</dbReference>
<dbReference type="Proteomes" id="UP000199502">
    <property type="component" value="Unassembled WGS sequence"/>
</dbReference>
<dbReference type="EMBL" id="FMVT01000009">
    <property type="protein sequence ID" value="SCY78035.1"/>
    <property type="molecule type" value="Genomic_DNA"/>
</dbReference>
<organism evidence="5 6">
    <name type="scientific">Paracoccus tibetensis</name>
    <dbReference type="NCBI Taxonomy" id="336292"/>
    <lineage>
        <taxon>Bacteria</taxon>
        <taxon>Pseudomonadati</taxon>
        <taxon>Pseudomonadota</taxon>
        <taxon>Alphaproteobacteria</taxon>
        <taxon>Rhodobacterales</taxon>
        <taxon>Paracoccaceae</taxon>
        <taxon>Paracoccus</taxon>
    </lineage>
</organism>
<evidence type="ECO:0000259" key="4">
    <source>
        <dbReference type="Pfam" id="PF00535"/>
    </source>
</evidence>
<proteinExistence type="inferred from homology"/>
<dbReference type="PANTHER" id="PTHR43685:SF5">
    <property type="entry name" value="GLYCOSYLTRANSFERASE EPSE-RELATED"/>
    <property type="match status" value="1"/>
</dbReference>
<evidence type="ECO:0000256" key="1">
    <source>
        <dbReference type="ARBA" id="ARBA00006739"/>
    </source>
</evidence>
<keyword evidence="3 5" id="KW-0808">Transferase</keyword>
<dbReference type="STRING" id="336292.SAMN05660710_02746"/>
<evidence type="ECO:0000313" key="6">
    <source>
        <dbReference type="Proteomes" id="UP000199502"/>
    </source>
</evidence>
<name>A0A1G5IPH0_9RHOB</name>
<keyword evidence="6" id="KW-1185">Reference proteome</keyword>
<dbReference type="InterPro" id="IPR001173">
    <property type="entry name" value="Glyco_trans_2-like"/>
</dbReference>
<evidence type="ECO:0000256" key="3">
    <source>
        <dbReference type="ARBA" id="ARBA00022679"/>
    </source>
</evidence>
<dbReference type="AlphaFoldDB" id="A0A1G5IPH0"/>
<keyword evidence="2" id="KW-0328">Glycosyltransferase</keyword>
<protein>
    <submittedName>
        <fullName evidence="5">Glycosyl transferase family 2</fullName>
    </submittedName>
</protein>
<evidence type="ECO:0000313" key="5">
    <source>
        <dbReference type="EMBL" id="SCY78035.1"/>
    </source>
</evidence>
<sequence length="317" mass="33871">MILLASYQGAAHIGAQLDSIAVQTHRDWSLIVSDDGSTDGTRDIVRDFAARFPSGRVALVDGPRKGATPNFLSLLARAPEGAALAFSDQDDLWLPGKLSRALDVVSGAQPAHYAARTIITDENLCPLTGSRLFHRPFGLRNALVQALMAGNTSVFNPAAARLLKEGAAAAEAAQIPAHDWWAYQLMAAAGARLVHDPQPALLYRQHPRSEVGRNDTLGALALRARRLAQGEFGDWMASNLDALAGAEHLLTKEGRDLLHAVRPLIDMSGAEAVRLILKTGLYRQTRAGTAALLSAAAAGRLRARRLPQASRPPEGGR</sequence>
<evidence type="ECO:0000256" key="2">
    <source>
        <dbReference type="ARBA" id="ARBA00022676"/>
    </source>
</evidence>
<dbReference type="PANTHER" id="PTHR43685">
    <property type="entry name" value="GLYCOSYLTRANSFERASE"/>
    <property type="match status" value="1"/>
</dbReference>
<comment type="similarity">
    <text evidence="1">Belongs to the glycosyltransferase 2 family.</text>
</comment>
<reference evidence="5 6" key="1">
    <citation type="submission" date="2016-10" db="EMBL/GenBank/DDBJ databases">
        <authorList>
            <person name="de Groot N.N."/>
        </authorList>
    </citation>
    <scope>NUCLEOTIDE SEQUENCE [LARGE SCALE GENOMIC DNA]</scope>
    <source>
        <strain evidence="5 6">CGMCC 1.8925</strain>
    </source>
</reference>